<dbReference type="AlphaFoldDB" id="H8H0H7"/>
<sequence length="171" mass="17701">MSDPYIGEIRMFGGNFAPEGWQLCNGSSLSISEYGVLFQLIGTTYGGDGQTTFKVPDLRGRWPVHQGSLAGVSTPLGQAAGSESVPLLLSQMPSHTHALKATASAATTANPTGATLAQTTPASLYLDDNPGVSLAGQALGMAGGGQPHENRSPYLAVNFIISLYGIYPSQS</sequence>
<dbReference type="SUPFAM" id="SSF88874">
    <property type="entry name" value="Receptor-binding domain of short tail fibre protein gp12"/>
    <property type="match status" value="1"/>
</dbReference>
<keyword evidence="3" id="KW-1185">Reference proteome</keyword>
<evidence type="ECO:0000313" key="2">
    <source>
        <dbReference type="EMBL" id="AFD27229.1"/>
    </source>
</evidence>
<dbReference type="PATRIC" id="fig|745776.4.peg.3377"/>
<protein>
    <submittedName>
        <fullName evidence="2">Microcystin dependent protein</fullName>
    </submittedName>
</protein>
<keyword evidence="2" id="KW-0614">Plasmid</keyword>
<geneLocation type="plasmid" evidence="2 3">
    <name>P1</name>
</geneLocation>
<name>H8H0H7_DEIGI</name>
<reference evidence="2 3" key="1">
    <citation type="journal article" date="2012" name="PLoS ONE">
        <title>Genome sequence and transcriptome analysis of the radioresistant bacterium Deinococcus gobiensis: insights into the extreme environmental adaptations.</title>
        <authorList>
            <person name="Yuan M."/>
            <person name="Chen M."/>
            <person name="Zhang W."/>
            <person name="Lu W."/>
            <person name="Wang J."/>
            <person name="Yang M."/>
            <person name="Zhao P."/>
            <person name="Tang R."/>
            <person name="Li X."/>
            <person name="Hao Y."/>
            <person name="Zhou Z."/>
            <person name="Zhan Y."/>
            <person name="Yu H."/>
            <person name="Teng C."/>
            <person name="Yan Y."/>
            <person name="Ping S."/>
            <person name="Wang Y."/>
            <person name="Lin M."/>
        </authorList>
    </citation>
    <scope>NUCLEOTIDE SEQUENCE [LARGE SCALE GENOMIC DNA]</scope>
    <source>
        <strain evidence="3">DSM 21396 / JCM 16679 / CGMCC 1.7299 / I-0</strain>
        <plasmid evidence="2">P1</plasmid>
    </source>
</reference>
<proteinExistence type="predicted"/>
<dbReference type="InterPro" id="IPR037053">
    <property type="entry name" value="Phage_tail_collar_dom_sf"/>
</dbReference>
<dbReference type="EMBL" id="CP002192">
    <property type="protein sequence ID" value="AFD27229.1"/>
    <property type="molecule type" value="Genomic_DNA"/>
</dbReference>
<dbReference type="KEGG" id="dgo:DGo_PA0343"/>
<evidence type="ECO:0000313" key="3">
    <source>
        <dbReference type="Proteomes" id="UP000007575"/>
    </source>
</evidence>
<dbReference type="HOGENOM" id="CLU_087872_1_1_0"/>
<organism evidence="2 3">
    <name type="scientific">Deinococcus gobiensis (strain DSM 21396 / JCM 16679 / CGMCC 1.7299 / I-0)</name>
    <dbReference type="NCBI Taxonomy" id="745776"/>
    <lineage>
        <taxon>Bacteria</taxon>
        <taxon>Thermotogati</taxon>
        <taxon>Deinococcota</taxon>
        <taxon>Deinococci</taxon>
        <taxon>Deinococcales</taxon>
        <taxon>Deinococcaceae</taxon>
        <taxon>Deinococcus</taxon>
    </lineage>
</organism>
<accession>H8H0H7</accession>
<gene>
    <name evidence="2" type="ordered locus">DGo_PA0343</name>
</gene>
<dbReference type="Pfam" id="PF07484">
    <property type="entry name" value="Collar"/>
    <property type="match status" value="1"/>
</dbReference>
<dbReference type="InterPro" id="IPR011083">
    <property type="entry name" value="Phage_tail_collar_dom"/>
</dbReference>
<dbReference type="Gene3D" id="3.90.1340.10">
    <property type="entry name" value="Phage tail collar domain"/>
    <property type="match status" value="1"/>
</dbReference>
<dbReference type="Proteomes" id="UP000007575">
    <property type="component" value="Plasmid P1"/>
</dbReference>
<feature type="domain" description="Phage tail collar" evidence="1">
    <location>
        <begin position="7"/>
        <end position="63"/>
    </location>
</feature>
<dbReference type="RefSeq" id="WP_014695747.1">
    <property type="nucleotide sequence ID" value="NC_017805.1"/>
</dbReference>
<dbReference type="OrthoDB" id="68135at2"/>
<evidence type="ECO:0000259" key="1">
    <source>
        <dbReference type="Pfam" id="PF07484"/>
    </source>
</evidence>